<dbReference type="Proteomes" id="UP000824120">
    <property type="component" value="Chromosome 10"/>
</dbReference>
<dbReference type="AlphaFoldDB" id="A0A9J5X032"/>
<name>A0A9J5X032_SOLCO</name>
<protein>
    <submittedName>
        <fullName evidence="1">Uncharacterized protein</fullName>
    </submittedName>
</protein>
<evidence type="ECO:0000313" key="1">
    <source>
        <dbReference type="EMBL" id="KAG5581015.1"/>
    </source>
</evidence>
<dbReference type="EMBL" id="JACXVP010000010">
    <property type="protein sequence ID" value="KAG5581015.1"/>
    <property type="molecule type" value="Genomic_DNA"/>
</dbReference>
<evidence type="ECO:0000313" key="2">
    <source>
        <dbReference type="Proteomes" id="UP000824120"/>
    </source>
</evidence>
<comment type="caution">
    <text evidence="1">The sequence shown here is derived from an EMBL/GenBank/DDBJ whole genome shotgun (WGS) entry which is preliminary data.</text>
</comment>
<accession>A0A9J5X032</accession>
<gene>
    <name evidence="1" type="ORF">H5410_051642</name>
</gene>
<sequence>MYGKESWPVKHSHIKEIKVAEMQMLQWICGHIRRDRNRYREQEEMHECPVQRYERLAMDGSERGRGTPKKH</sequence>
<keyword evidence="2" id="KW-1185">Reference proteome</keyword>
<organism evidence="1 2">
    <name type="scientific">Solanum commersonii</name>
    <name type="common">Commerson's wild potato</name>
    <name type="synonym">Commerson's nightshade</name>
    <dbReference type="NCBI Taxonomy" id="4109"/>
    <lineage>
        <taxon>Eukaryota</taxon>
        <taxon>Viridiplantae</taxon>
        <taxon>Streptophyta</taxon>
        <taxon>Embryophyta</taxon>
        <taxon>Tracheophyta</taxon>
        <taxon>Spermatophyta</taxon>
        <taxon>Magnoliopsida</taxon>
        <taxon>eudicotyledons</taxon>
        <taxon>Gunneridae</taxon>
        <taxon>Pentapetalae</taxon>
        <taxon>asterids</taxon>
        <taxon>lamiids</taxon>
        <taxon>Solanales</taxon>
        <taxon>Solanaceae</taxon>
        <taxon>Solanoideae</taxon>
        <taxon>Solaneae</taxon>
        <taxon>Solanum</taxon>
    </lineage>
</organism>
<dbReference type="OrthoDB" id="1293503at2759"/>
<proteinExistence type="predicted"/>
<reference evidence="1 2" key="1">
    <citation type="submission" date="2020-09" db="EMBL/GenBank/DDBJ databases">
        <title>De no assembly of potato wild relative species, Solanum commersonii.</title>
        <authorList>
            <person name="Cho K."/>
        </authorList>
    </citation>
    <scope>NUCLEOTIDE SEQUENCE [LARGE SCALE GENOMIC DNA]</scope>
    <source>
        <strain evidence="1">LZ3.2</strain>
        <tissue evidence="1">Leaf</tissue>
    </source>
</reference>